<accession>A0AAE0YEB7</accession>
<keyword evidence="3" id="KW-1185">Reference proteome</keyword>
<keyword evidence="1" id="KW-1133">Transmembrane helix</keyword>
<gene>
    <name evidence="2" type="ORF">RRG08_025628</name>
</gene>
<feature type="transmembrane region" description="Helical" evidence="1">
    <location>
        <begin position="70"/>
        <end position="93"/>
    </location>
</feature>
<dbReference type="EMBL" id="JAWDGP010006345">
    <property type="protein sequence ID" value="KAK3742682.1"/>
    <property type="molecule type" value="Genomic_DNA"/>
</dbReference>
<keyword evidence="1" id="KW-0812">Transmembrane</keyword>
<dbReference type="Proteomes" id="UP001283361">
    <property type="component" value="Unassembled WGS sequence"/>
</dbReference>
<comment type="caution">
    <text evidence="2">The sequence shown here is derived from an EMBL/GenBank/DDBJ whole genome shotgun (WGS) entry which is preliminary data.</text>
</comment>
<organism evidence="2 3">
    <name type="scientific">Elysia crispata</name>
    <name type="common">lettuce slug</name>
    <dbReference type="NCBI Taxonomy" id="231223"/>
    <lineage>
        <taxon>Eukaryota</taxon>
        <taxon>Metazoa</taxon>
        <taxon>Spiralia</taxon>
        <taxon>Lophotrochozoa</taxon>
        <taxon>Mollusca</taxon>
        <taxon>Gastropoda</taxon>
        <taxon>Heterobranchia</taxon>
        <taxon>Euthyneura</taxon>
        <taxon>Panpulmonata</taxon>
        <taxon>Sacoglossa</taxon>
        <taxon>Placobranchoidea</taxon>
        <taxon>Plakobranchidae</taxon>
        <taxon>Elysia</taxon>
    </lineage>
</organism>
<evidence type="ECO:0000313" key="3">
    <source>
        <dbReference type="Proteomes" id="UP001283361"/>
    </source>
</evidence>
<protein>
    <submittedName>
        <fullName evidence="2">Uncharacterized protein</fullName>
    </submittedName>
</protein>
<keyword evidence="1" id="KW-0472">Membrane</keyword>
<proteinExistence type="predicted"/>
<sequence>MLVYRSSAVGCQGYMVMYISPAPGCQIFMVVNRSPAVGCQSYMVVFKSSMVYLYFYDFEGFYSYVKKIEVLVFFILNLVTTFYRISCILGHLIDSGTYEEY</sequence>
<reference evidence="2" key="1">
    <citation type="journal article" date="2023" name="G3 (Bethesda)">
        <title>A reference genome for the long-term kleptoplast-retaining sea slug Elysia crispata morphotype clarki.</title>
        <authorList>
            <person name="Eastman K.E."/>
            <person name="Pendleton A.L."/>
            <person name="Shaikh M.A."/>
            <person name="Suttiyut T."/>
            <person name="Ogas R."/>
            <person name="Tomko P."/>
            <person name="Gavelis G."/>
            <person name="Widhalm J.R."/>
            <person name="Wisecaver J.H."/>
        </authorList>
    </citation>
    <scope>NUCLEOTIDE SEQUENCE</scope>
    <source>
        <strain evidence="2">ECLA1</strain>
    </source>
</reference>
<evidence type="ECO:0000313" key="2">
    <source>
        <dbReference type="EMBL" id="KAK3742682.1"/>
    </source>
</evidence>
<dbReference type="AlphaFoldDB" id="A0AAE0YEB7"/>
<name>A0AAE0YEB7_9GAST</name>
<evidence type="ECO:0000256" key="1">
    <source>
        <dbReference type="SAM" id="Phobius"/>
    </source>
</evidence>